<evidence type="ECO:0000256" key="1">
    <source>
        <dbReference type="SAM" id="Phobius"/>
    </source>
</evidence>
<gene>
    <name evidence="2" type="ORF">IW261DRAFT_1420661</name>
</gene>
<dbReference type="Proteomes" id="UP001175227">
    <property type="component" value="Unassembled WGS sequence"/>
</dbReference>
<keyword evidence="1" id="KW-1133">Transmembrane helix</keyword>
<keyword evidence="1" id="KW-0472">Membrane</keyword>
<name>A0AA39UD18_9AGAR</name>
<dbReference type="AlphaFoldDB" id="A0AA39UD18"/>
<protein>
    <submittedName>
        <fullName evidence="2">Uncharacterized protein</fullName>
    </submittedName>
</protein>
<feature type="transmembrane region" description="Helical" evidence="1">
    <location>
        <begin position="142"/>
        <end position="172"/>
    </location>
</feature>
<dbReference type="InterPro" id="IPR027948">
    <property type="entry name" value="DUF4436"/>
</dbReference>
<dbReference type="Pfam" id="PF14494">
    <property type="entry name" value="DUF4436"/>
    <property type="match status" value="1"/>
</dbReference>
<reference evidence="2" key="1">
    <citation type="submission" date="2023-06" db="EMBL/GenBank/DDBJ databases">
        <authorList>
            <consortium name="Lawrence Berkeley National Laboratory"/>
            <person name="Ahrendt S."/>
            <person name="Sahu N."/>
            <person name="Indic B."/>
            <person name="Wong-Bajracharya J."/>
            <person name="Merenyi Z."/>
            <person name="Ke H.-M."/>
            <person name="Monk M."/>
            <person name="Kocsube S."/>
            <person name="Drula E."/>
            <person name="Lipzen A."/>
            <person name="Balint B."/>
            <person name="Henrissat B."/>
            <person name="Andreopoulos B."/>
            <person name="Martin F.M."/>
            <person name="Harder C.B."/>
            <person name="Rigling D."/>
            <person name="Ford K.L."/>
            <person name="Foster G.D."/>
            <person name="Pangilinan J."/>
            <person name="Papanicolaou A."/>
            <person name="Barry K."/>
            <person name="LaButti K."/>
            <person name="Viragh M."/>
            <person name="Koriabine M."/>
            <person name="Yan M."/>
            <person name="Riley R."/>
            <person name="Champramary S."/>
            <person name="Plett K.L."/>
            <person name="Tsai I.J."/>
            <person name="Slot J."/>
            <person name="Sipos G."/>
            <person name="Plett J."/>
            <person name="Nagy L.G."/>
            <person name="Grigoriev I.V."/>
        </authorList>
    </citation>
    <scope>NUCLEOTIDE SEQUENCE</scope>
    <source>
        <strain evidence="2">ICMP 16352</strain>
    </source>
</reference>
<feature type="transmembrane region" description="Helical" evidence="1">
    <location>
        <begin position="211"/>
        <end position="233"/>
    </location>
</feature>
<accession>A0AA39UD18</accession>
<sequence>MAVEWYIHTDTCSANCTEFSIFFETPTDPVFIWNVTNFGAHKYDQTNNLPAFNTRVTIYPNYNHALSSTDGSLVYYPFDSYKAEIFAFAQDSFTNESIPLNFLSGLKISTDVKSDRLGYLERVQPGQRDIDVVVTVQRSNHVIAYCLVITLTFWLVTLIICLIMIATVVFGFRQRNEMVVVPVGTVFSFTQLRSTMPGAPPGFGDILDTAGLLPCLVLLSISAVAMVGIYLFANPDDPRRKPLTWGEFRCVLCDGVAHEGMDM</sequence>
<keyword evidence="3" id="KW-1185">Reference proteome</keyword>
<dbReference type="EMBL" id="JAUEPR010000015">
    <property type="protein sequence ID" value="KAK0477809.1"/>
    <property type="molecule type" value="Genomic_DNA"/>
</dbReference>
<keyword evidence="1" id="KW-0812">Transmembrane</keyword>
<comment type="caution">
    <text evidence="2">The sequence shown here is derived from an EMBL/GenBank/DDBJ whole genome shotgun (WGS) entry which is preliminary data.</text>
</comment>
<organism evidence="2 3">
    <name type="scientific">Armillaria novae-zelandiae</name>
    <dbReference type="NCBI Taxonomy" id="153914"/>
    <lineage>
        <taxon>Eukaryota</taxon>
        <taxon>Fungi</taxon>
        <taxon>Dikarya</taxon>
        <taxon>Basidiomycota</taxon>
        <taxon>Agaricomycotina</taxon>
        <taxon>Agaricomycetes</taxon>
        <taxon>Agaricomycetidae</taxon>
        <taxon>Agaricales</taxon>
        <taxon>Marasmiineae</taxon>
        <taxon>Physalacriaceae</taxon>
        <taxon>Armillaria</taxon>
    </lineage>
</organism>
<proteinExistence type="predicted"/>
<evidence type="ECO:0000313" key="3">
    <source>
        <dbReference type="Proteomes" id="UP001175227"/>
    </source>
</evidence>
<evidence type="ECO:0000313" key="2">
    <source>
        <dbReference type="EMBL" id="KAK0477809.1"/>
    </source>
</evidence>